<dbReference type="RefSeq" id="WP_173161514.1">
    <property type="nucleotide sequence ID" value="NZ_AP022871.1"/>
</dbReference>
<evidence type="ECO:0000313" key="3">
    <source>
        <dbReference type="Proteomes" id="UP000503011"/>
    </source>
</evidence>
<proteinExistence type="predicted"/>
<dbReference type="KEGG" id="psuu:Psuf_068840"/>
<dbReference type="EMBL" id="AP022871">
    <property type="protein sequence ID" value="BCB89571.1"/>
    <property type="molecule type" value="Genomic_DNA"/>
</dbReference>
<evidence type="ECO:0000259" key="1">
    <source>
        <dbReference type="Pfam" id="PF08940"/>
    </source>
</evidence>
<sequence length="73" mass="7736">MKANVGDRLVLEGTHVGDPRRVGVVTAVRDDAGRPPYVVKWLDTGHESLVFPGADARVETATGPRQAGSTVPE</sequence>
<gene>
    <name evidence="2" type="ORF">Psuf_068840</name>
</gene>
<accession>A0A6F8YUQ6</accession>
<protein>
    <recommendedName>
        <fullName evidence="1">DUF1918 domain-containing protein</fullName>
    </recommendedName>
</protein>
<dbReference type="SUPFAM" id="SSF50118">
    <property type="entry name" value="Cell growth inhibitor/plasmid maintenance toxic component"/>
    <property type="match status" value="1"/>
</dbReference>
<reference evidence="2 3" key="2">
    <citation type="submission" date="2020-03" db="EMBL/GenBank/DDBJ databases">
        <authorList>
            <person name="Ichikawa N."/>
            <person name="Kimura A."/>
            <person name="Kitahashi Y."/>
            <person name="Uohara A."/>
        </authorList>
    </citation>
    <scope>NUCLEOTIDE SEQUENCE [LARGE SCALE GENOMIC DNA]</scope>
    <source>
        <strain evidence="2 3">NBRC 105367</strain>
    </source>
</reference>
<dbReference type="InterPro" id="IPR015035">
    <property type="entry name" value="DUF1918"/>
</dbReference>
<evidence type="ECO:0000313" key="2">
    <source>
        <dbReference type="EMBL" id="BCB89571.1"/>
    </source>
</evidence>
<name>A0A6F8YUQ6_9ACTN</name>
<reference evidence="2 3" key="1">
    <citation type="submission" date="2020-03" db="EMBL/GenBank/DDBJ databases">
        <title>Whole genome shotgun sequence of Phytohabitans suffuscus NBRC 105367.</title>
        <authorList>
            <person name="Komaki H."/>
            <person name="Tamura T."/>
        </authorList>
    </citation>
    <scope>NUCLEOTIDE SEQUENCE [LARGE SCALE GENOMIC DNA]</scope>
    <source>
        <strain evidence="2 3">NBRC 105367</strain>
    </source>
</reference>
<dbReference type="Proteomes" id="UP000503011">
    <property type="component" value="Chromosome"/>
</dbReference>
<dbReference type="Pfam" id="PF08940">
    <property type="entry name" value="DUF1918"/>
    <property type="match status" value="1"/>
</dbReference>
<organism evidence="2 3">
    <name type="scientific">Phytohabitans suffuscus</name>
    <dbReference type="NCBI Taxonomy" id="624315"/>
    <lineage>
        <taxon>Bacteria</taxon>
        <taxon>Bacillati</taxon>
        <taxon>Actinomycetota</taxon>
        <taxon>Actinomycetes</taxon>
        <taxon>Micromonosporales</taxon>
        <taxon>Micromonosporaceae</taxon>
    </lineage>
</organism>
<dbReference type="AlphaFoldDB" id="A0A6F8YUQ6"/>
<feature type="domain" description="DUF1918" evidence="1">
    <location>
        <begin position="1"/>
        <end position="58"/>
    </location>
</feature>
<keyword evidence="3" id="KW-1185">Reference proteome</keyword>
<dbReference type="Gene3D" id="2.30.30.440">
    <property type="entry name" value="Domain of unknown function DUF1918"/>
    <property type="match status" value="1"/>
</dbReference>